<dbReference type="AlphaFoldDB" id="A0A0K2TLC3"/>
<evidence type="ECO:0000313" key="1">
    <source>
        <dbReference type="EMBL" id="CDW26625.1"/>
    </source>
</evidence>
<organism evidence="1">
    <name type="scientific">Lepeophtheirus salmonis</name>
    <name type="common">Salmon louse</name>
    <name type="synonym">Caligus salmonis</name>
    <dbReference type="NCBI Taxonomy" id="72036"/>
    <lineage>
        <taxon>Eukaryota</taxon>
        <taxon>Metazoa</taxon>
        <taxon>Ecdysozoa</taxon>
        <taxon>Arthropoda</taxon>
        <taxon>Crustacea</taxon>
        <taxon>Multicrustacea</taxon>
        <taxon>Hexanauplia</taxon>
        <taxon>Copepoda</taxon>
        <taxon>Siphonostomatoida</taxon>
        <taxon>Caligidae</taxon>
        <taxon>Lepeophtheirus</taxon>
    </lineage>
</organism>
<protein>
    <submittedName>
        <fullName evidence="1">Uncharacterized protein</fullName>
    </submittedName>
</protein>
<proteinExistence type="predicted"/>
<reference evidence="1" key="1">
    <citation type="submission" date="2014-05" db="EMBL/GenBank/DDBJ databases">
        <authorList>
            <person name="Chronopoulou M."/>
        </authorList>
    </citation>
    <scope>NUCLEOTIDE SEQUENCE</scope>
    <source>
        <tissue evidence="1">Whole organism</tissue>
    </source>
</reference>
<sequence length="31" mass="3641">MLKNLKGSLYMRKSNEAKSFYFAFIILVISQ</sequence>
<accession>A0A0K2TLC3</accession>
<dbReference type="EMBL" id="HACA01009264">
    <property type="protein sequence ID" value="CDW26625.1"/>
    <property type="molecule type" value="Transcribed_RNA"/>
</dbReference>
<name>A0A0K2TLC3_LEPSM</name>